<dbReference type="InterPro" id="IPR025392">
    <property type="entry name" value="DUF4124"/>
</dbReference>
<gene>
    <name evidence="4" type="ORF">ACFSF0_13065</name>
</gene>
<dbReference type="EMBL" id="JBHUEJ010000029">
    <property type="protein sequence ID" value="MFD1711544.1"/>
    <property type="molecule type" value="Genomic_DNA"/>
</dbReference>
<keyword evidence="5" id="KW-1185">Reference proteome</keyword>
<organism evidence="4 5">
    <name type="scientific">Ottowia flava</name>
    <dbReference type="NCBI Taxonomy" id="2675430"/>
    <lineage>
        <taxon>Bacteria</taxon>
        <taxon>Pseudomonadati</taxon>
        <taxon>Pseudomonadota</taxon>
        <taxon>Betaproteobacteria</taxon>
        <taxon>Burkholderiales</taxon>
        <taxon>Comamonadaceae</taxon>
        <taxon>Ottowia</taxon>
    </lineage>
</organism>
<dbReference type="RefSeq" id="WP_147914988.1">
    <property type="nucleotide sequence ID" value="NZ_JBHUEJ010000029.1"/>
</dbReference>
<proteinExistence type="predicted"/>
<feature type="chain" id="PRO_5046282501" evidence="2">
    <location>
        <begin position="21"/>
        <end position="195"/>
    </location>
</feature>
<evidence type="ECO:0000256" key="1">
    <source>
        <dbReference type="SAM" id="MobiDB-lite"/>
    </source>
</evidence>
<comment type="caution">
    <text evidence="4">The sequence shown here is derived from an EMBL/GenBank/DDBJ whole genome shotgun (WGS) entry which is preliminary data.</text>
</comment>
<evidence type="ECO:0000259" key="3">
    <source>
        <dbReference type="Pfam" id="PF13511"/>
    </source>
</evidence>
<evidence type="ECO:0000313" key="5">
    <source>
        <dbReference type="Proteomes" id="UP001597304"/>
    </source>
</evidence>
<sequence>MRSLLAFMTGVLVCAGPVYAQVYKCPDGAGKTVIQQTPCTGGIAMNVKPASGHAAPTTASDGQARLAKLKRDNEMAEAIRTGNPLVGMTTAQLQQAMGAPSQVNASNYSGTQKNQVVYYRQDATWYVYTTNGVVDSIQRREPTPSAGPSARKAERCPTPQEIRDAETSASSITISEEQKRALWRKVEDMRNCGKR</sequence>
<accession>A0ABW4KVC6</accession>
<protein>
    <submittedName>
        <fullName evidence="4">DUF4124 domain-containing protein</fullName>
    </submittedName>
</protein>
<feature type="domain" description="DUF4124" evidence="3">
    <location>
        <begin position="12"/>
        <end position="45"/>
    </location>
</feature>
<evidence type="ECO:0000256" key="2">
    <source>
        <dbReference type="SAM" id="SignalP"/>
    </source>
</evidence>
<keyword evidence="2" id="KW-0732">Signal</keyword>
<dbReference type="Proteomes" id="UP001597304">
    <property type="component" value="Unassembled WGS sequence"/>
</dbReference>
<feature type="compositionally biased region" description="Basic and acidic residues" evidence="1">
    <location>
        <begin position="151"/>
        <end position="166"/>
    </location>
</feature>
<dbReference type="Pfam" id="PF13511">
    <property type="entry name" value="DUF4124"/>
    <property type="match status" value="1"/>
</dbReference>
<evidence type="ECO:0000313" key="4">
    <source>
        <dbReference type="EMBL" id="MFD1711544.1"/>
    </source>
</evidence>
<feature type="signal peptide" evidence="2">
    <location>
        <begin position="1"/>
        <end position="20"/>
    </location>
</feature>
<feature type="region of interest" description="Disordered" evidence="1">
    <location>
        <begin position="138"/>
        <end position="174"/>
    </location>
</feature>
<name>A0ABW4KVC6_9BURK</name>
<reference evidence="5" key="1">
    <citation type="journal article" date="2019" name="Int. J. Syst. Evol. Microbiol.">
        <title>The Global Catalogue of Microorganisms (GCM) 10K type strain sequencing project: providing services to taxonomists for standard genome sequencing and annotation.</title>
        <authorList>
            <consortium name="The Broad Institute Genomics Platform"/>
            <consortium name="The Broad Institute Genome Sequencing Center for Infectious Disease"/>
            <person name="Wu L."/>
            <person name="Ma J."/>
        </authorList>
    </citation>
    <scope>NUCLEOTIDE SEQUENCE [LARGE SCALE GENOMIC DNA]</scope>
    <source>
        <strain evidence="5">LMG 29247</strain>
    </source>
</reference>